<reference evidence="5 6" key="1">
    <citation type="submission" date="2021-01" db="EMBL/GenBank/DDBJ databases">
        <title>Azospirillum sp. YIM DDC1 draft genome.</title>
        <authorList>
            <person name="Wang Y.-X."/>
        </authorList>
    </citation>
    <scope>NUCLEOTIDE SEQUENCE [LARGE SCALE GENOMIC DNA]</scope>
    <source>
        <strain evidence="5 6">YIM DDC1</strain>
    </source>
</reference>
<dbReference type="InterPro" id="IPR002780">
    <property type="entry name" value="Hyd_form_HypD"/>
</dbReference>
<proteinExistence type="inferred from homology"/>
<evidence type="ECO:0000256" key="1">
    <source>
        <dbReference type="ARBA" id="ARBA00007888"/>
    </source>
</evidence>
<dbReference type="PIRSF" id="PIRSF005622">
    <property type="entry name" value="Hydrgn_mat_hypD"/>
    <property type="match status" value="1"/>
</dbReference>
<keyword evidence="6" id="KW-1185">Reference proteome</keyword>
<comment type="similarity">
    <text evidence="1 4">Belongs to the HypD family.</text>
</comment>
<sequence length="379" mass="40720">MKYVDEFRDAALARGIAAAIGREAASGRTYHLMEFCGGHTHAVSRYGIPDLLPDNVRMIHGPGCPVCVLPVGRIDDAIAIARQPGVILCTYGDVLRVPGSGRVSLLKAKAEGADVRMVLSTQDALRIAEDNPDREVVFLAIGFETTTPPTAVAVHAAQAKGLRNFSVFCNHVLTPAAIRGIMDSPEVRSMGTLPLDGIVGPAHVSVVIGSRPYEFVAESYGKPVVIAGFEPLDVLQAILMLIRQANEGRAEVENQFTRAVTPDGNRKAQRIVADTFDVRPSFEWRGLGSLPDSGLRLKKGFAAFDAERRFAVPGRAVPDHKGCECGDILRGVKRPSDCKLFGTVCTPENPMGSCMVSAEGGCAAHYTYGRFRDHRSAVP</sequence>
<evidence type="ECO:0000256" key="3">
    <source>
        <dbReference type="ARBA" id="ARBA00023004"/>
    </source>
</evidence>
<dbReference type="RefSeq" id="WP_145627262.1">
    <property type="nucleotide sequence ID" value="NZ_JAEPIV010000001.1"/>
</dbReference>
<dbReference type="Gene3D" id="3.40.50.11740">
    <property type="entry name" value="HypD, alpha/beta domain 2"/>
    <property type="match status" value="2"/>
</dbReference>
<dbReference type="EMBL" id="JAEPIV010000001">
    <property type="protein sequence ID" value="MBK4717299.1"/>
    <property type="molecule type" value="Genomic_DNA"/>
</dbReference>
<protein>
    <recommendedName>
        <fullName evidence="4">Hydrogenase maturation factor</fullName>
    </recommendedName>
</protein>
<name>A0ABS1HR37_9PROT</name>
<dbReference type="Proteomes" id="UP000654452">
    <property type="component" value="Unassembled WGS sequence"/>
</dbReference>
<accession>A0ABS1HR37</accession>
<organism evidence="5 6">
    <name type="scientific">Azospirillum aestuarii</name>
    <dbReference type="NCBI Taxonomy" id="2802052"/>
    <lineage>
        <taxon>Bacteria</taxon>
        <taxon>Pseudomonadati</taxon>
        <taxon>Pseudomonadota</taxon>
        <taxon>Alphaproteobacteria</taxon>
        <taxon>Rhodospirillales</taxon>
        <taxon>Azospirillaceae</taxon>
        <taxon>Azospirillum</taxon>
    </lineage>
</organism>
<evidence type="ECO:0000313" key="5">
    <source>
        <dbReference type="EMBL" id="MBK4717299.1"/>
    </source>
</evidence>
<dbReference type="InterPro" id="IPR042243">
    <property type="entry name" value="HypD_1"/>
</dbReference>
<evidence type="ECO:0000256" key="2">
    <source>
        <dbReference type="ARBA" id="ARBA00022723"/>
    </source>
</evidence>
<evidence type="ECO:0000256" key="4">
    <source>
        <dbReference type="PIRNR" id="PIRNR005622"/>
    </source>
</evidence>
<keyword evidence="2" id="KW-0479">Metal-binding</keyword>
<dbReference type="PANTHER" id="PTHR30149:SF0">
    <property type="entry name" value="HYDROGENASE MATURATION FACTOR HYPD"/>
    <property type="match status" value="1"/>
</dbReference>
<keyword evidence="3" id="KW-0408">Iron</keyword>
<dbReference type="NCBIfam" id="TIGR00075">
    <property type="entry name" value="hypD"/>
    <property type="match status" value="1"/>
</dbReference>
<evidence type="ECO:0000313" key="6">
    <source>
        <dbReference type="Proteomes" id="UP000654452"/>
    </source>
</evidence>
<dbReference type="PANTHER" id="PTHR30149">
    <property type="entry name" value="HYDROGENASE PROTEIN ASSEMBLY PROTEIN HYPD"/>
    <property type="match status" value="1"/>
</dbReference>
<dbReference type="Gene3D" id="6.10.20.100">
    <property type="match status" value="1"/>
</dbReference>
<gene>
    <name evidence="5" type="primary">hypD</name>
    <name evidence="5" type="ORF">JJL56_00305</name>
</gene>
<dbReference type="InterPro" id="IPR042244">
    <property type="entry name" value="HypD_2_sf"/>
</dbReference>
<dbReference type="Pfam" id="PF01924">
    <property type="entry name" value="HypD"/>
    <property type="match status" value="1"/>
</dbReference>
<comment type="caution">
    <text evidence="5">The sequence shown here is derived from an EMBL/GenBank/DDBJ whole genome shotgun (WGS) entry which is preliminary data.</text>
</comment>